<evidence type="ECO:0000256" key="1">
    <source>
        <dbReference type="SAM" id="SignalP"/>
    </source>
</evidence>
<dbReference type="OrthoDB" id="5792800at2759"/>
<proteinExistence type="predicted"/>
<keyword evidence="3" id="KW-1185">Reference proteome</keyword>
<dbReference type="AlphaFoldDB" id="A0A8J2M644"/>
<accession>A0A8J2M644</accession>
<name>A0A8J2M644_9BILA</name>
<evidence type="ECO:0000313" key="3">
    <source>
        <dbReference type="Proteomes" id="UP000746747"/>
    </source>
</evidence>
<sequence length="316" mass="34102">MPLSFLTTLLFFMTIVPNRSNAQSNSNNPLLNFLSNDNIGRLTQIATEIVASAAKHSAAANIDALTRPGHPEPKPISLNSRPSEMIGQSITNAISPAITKLAEVSAIENRGLLSRQQQRNSYNVGSSTGTKSLMDIANAFLGSSRPSKSSAAAFGAKTQTYTKNADINWLPTIRELAPGANSNFGIPKGEGCLPFLSEFMRIAYGNCVKVADEKAWDLWGNQITNALFGGKIDFIGATKETCKRGAERQHCGQLIKVISECDILGSLQVGIEMQRAIQRCEEFSGVIDQNPIEVLNQVNSIIGGEFAQGFLHKFLG</sequence>
<evidence type="ECO:0000313" key="2">
    <source>
        <dbReference type="EMBL" id="CAG9540931.1"/>
    </source>
</evidence>
<dbReference type="EMBL" id="CAKAEH010002058">
    <property type="protein sequence ID" value="CAG9540931.1"/>
    <property type="molecule type" value="Genomic_DNA"/>
</dbReference>
<dbReference type="Proteomes" id="UP000746747">
    <property type="component" value="Unassembled WGS sequence"/>
</dbReference>
<feature type="signal peptide" evidence="1">
    <location>
        <begin position="1"/>
        <end position="22"/>
    </location>
</feature>
<organism evidence="2 3">
    <name type="scientific">Cercopithifilaria johnstoni</name>
    <dbReference type="NCBI Taxonomy" id="2874296"/>
    <lineage>
        <taxon>Eukaryota</taxon>
        <taxon>Metazoa</taxon>
        <taxon>Ecdysozoa</taxon>
        <taxon>Nematoda</taxon>
        <taxon>Chromadorea</taxon>
        <taxon>Rhabditida</taxon>
        <taxon>Spirurina</taxon>
        <taxon>Spiruromorpha</taxon>
        <taxon>Filarioidea</taxon>
        <taxon>Onchocercidae</taxon>
        <taxon>Cercopithifilaria</taxon>
    </lineage>
</organism>
<keyword evidence="1" id="KW-0732">Signal</keyword>
<feature type="chain" id="PRO_5035221277" evidence="1">
    <location>
        <begin position="23"/>
        <end position="316"/>
    </location>
</feature>
<comment type="caution">
    <text evidence="2">The sequence shown here is derived from an EMBL/GenBank/DDBJ whole genome shotgun (WGS) entry which is preliminary data.</text>
</comment>
<reference evidence="2" key="1">
    <citation type="submission" date="2021-09" db="EMBL/GenBank/DDBJ databases">
        <authorList>
            <consortium name="Pathogen Informatics"/>
        </authorList>
    </citation>
    <scope>NUCLEOTIDE SEQUENCE</scope>
</reference>
<gene>
    <name evidence="2" type="ORF">CJOHNSTONI_LOCUS10401</name>
</gene>
<protein>
    <submittedName>
        <fullName evidence="2">Uncharacterized protein</fullName>
    </submittedName>
</protein>